<reference evidence="1" key="1">
    <citation type="journal article" date="2012" name="PLoS ONE">
        <title>Gene sets for utilization of primary and secondary nutrition supplies in the distal gut of endangered iberian lynx.</title>
        <authorList>
            <person name="Alcaide M."/>
            <person name="Messina E."/>
            <person name="Richter M."/>
            <person name="Bargiela R."/>
            <person name="Peplies J."/>
            <person name="Huws S.A."/>
            <person name="Newbold C.J."/>
            <person name="Golyshin P.N."/>
            <person name="Simon M.A."/>
            <person name="Lopez G."/>
            <person name="Yakimov M.M."/>
            <person name="Ferrer M."/>
        </authorList>
    </citation>
    <scope>NUCLEOTIDE SEQUENCE</scope>
</reference>
<evidence type="ECO:0000313" key="1">
    <source>
        <dbReference type="EMBL" id="EJX01849.1"/>
    </source>
</evidence>
<name>J9G4Q8_9ZZZZ</name>
<dbReference type="EMBL" id="AMCI01002790">
    <property type="protein sequence ID" value="EJX01849.1"/>
    <property type="molecule type" value="Genomic_DNA"/>
</dbReference>
<sequence>MIVLPMILFSSSPTPPSTISAFSPRGLTWPGCVPSVAD</sequence>
<gene>
    <name evidence="1" type="ORF">EVA_10044</name>
</gene>
<protein>
    <submittedName>
        <fullName evidence="1">Uncharacterized protein</fullName>
    </submittedName>
</protein>
<dbReference type="AlphaFoldDB" id="J9G4Q8"/>
<accession>J9G4Q8</accession>
<proteinExistence type="predicted"/>
<comment type="caution">
    <text evidence="1">The sequence shown here is derived from an EMBL/GenBank/DDBJ whole genome shotgun (WGS) entry which is preliminary data.</text>
</comment>
<organism evidence="1">
    <name type="scientific">gut metagenome</name>
    <dbReference type="NCBI Taxonomy" id="749906"/>
    <lineage>
        <taxon>unclassified sequences</taxon>
        <taxon>metagenomes</taxon>
        <taxon>organismal metagenomes</taxon>
    </lineage>
</organism>